<dbReference type="AlphaFoldDB" id="A0A0B3VTK9"/>
<dbReference type="InterPro" id="IPR011741">
    <property type="entry name" value="Phg_2220_C"/>
</dbReference>
<protein>
    <recommendedName>
        <fullName evidence="1">Phage conserved hypothetical protein C-terminal domain-containing protein</fullName>
    </recommendedName>
</protein>
<gene>
    <name evidence="2" type="ORF">QX51_15350</name>
</gene>
<name>A0A0B3VTK9_9FIRM</name>
<proteinExistence type="predicted"/>
<sequence length="247" mass="28897">MAIVRVIKDKSNPYVMLNKTCLCDEKLSWKAKGLHSYLLSLPDDWQIYIEDLKNRSKDGRDSTTTAVNELIALGYIKRTPSKDEKTGKFKGGYDYEVYEMPIEVNESREINRVTENPKSDKTEIGKNPIPENPKLLNNKLKLNNNIYSLVIEKLNNLANTSYKSTTKKTQSLIRARVEDGFTLEDFYKVIENKVSEWQGTEYEKYLRPETLFGTKFENYLNQRVKFKQEKTTKEEIDFYPNINFETI</sequence>
<evidence type="ECO:0000313" key="3">
    <source>
        <dbReference type="Proteomes" id="UP000031189"/>
    </source>
</evidence>
<keyword evidence="3" id="KW-1185">Reference proteome</keyword>
<accession>A0A0B3VTK9</accession>
<dbReference type="RefSeq" id="WP_039680772.1">
    <property type="nucleotide sequence ID" value="NZ_JWHR01000121.1"/>
</dbReference>
<evidence type="ECO:0000313" key="2">
    <source>
        <dbReference type="EMBL" id="KHS56143.1"/>
    </source>
</evidence>
<evidence type="ECO:0000259" key="1">
    <source>
        <dbReference type="Pfam" id="PF09524"/>
    </source>
</evidence>
<reference evidence="2 3" key="1">
    <citation type="submission" date="2014-12" db="EMBL/GenBank/DDBJ databases">
        <title>Draft genome sequence of Terrisporobacter sp. 08-306576, isolated from the blood culture of a bacteremia patient.</title>
        <authorList>
            <person name="Lund L.C."/>
            <person name="Sydenham T.V."/>
            <person name="Hogh S.V."/>
            <person name="Skov M.N."/>
            <person name="Kemp M."/>
            <person name="Justesen U.S."/>
        </authorList>
    </citation>
    <scope>NUCLEOTIDE SEQUENCE [LARGE SCALE GENOMIC DNA]</scope>
    <source>
        <strain evidence="2 3">08-306576</strain>
    </source>
</reference>
<dbReference type="Proteomes" id="UP000031189">
    <property type="component" value="Unassembled WGS sequence"/>
</dbReference>
<comment type="caution">
    <text evidence="2">The sequence shown here is derived from an EMBL/GenBank/DDBJ whole genome shotgun (WGS) entry which is preliminary data.</text>
</comment>
<dbReference type="EMBL" id="JWHR01000121">
    <property type="protein sequence ID" value="KHS56143.1"/>
    <property type="molecule type" value="Genomic_DNA"/>
</dbReference>
<dbReference type="Pfam" id="PF09524">
    <property type="entry name" value="Phg_2220_C"/>
    <property type="match status" value="1"/>
</dbReference>
<dbReference type="STRING" id="1577792.QX51_15350"/>
<dbReference type="NCBIfam" id="TIGR02220">
    <property type="entry name" value="phg_TIGR02220"/>
    <property type="match status" value="1"/>
</dbReference>
<organism evidence="2 3">
    <name type="scientific">Terrisporobacter othiniensis</name>
    <dbReference type="NCBI Taxonomy" id="1577792"/>
    <lineage>
        <taxon>Bacteria</taxon>
        <taxon>Bacillati</taxon>
        <taxon>Bacillota</taxon>
        <taxon>Clostridia</taxon>
        <taxon>Peptostreptococcales</taxon>
        <taxon>Peptostreptococcaceae</taxon>
        <taxon>Terrisporobacter</taxon>
    </lineage>
</organism>
<dbReference type="OrthoDB" id="1258529at2"/>
<feature type="domain" description="Phage conserved hypothetical protein C-terminal" evidence="1">
    <location>
        <begin position="150"/>
        <end position="221"/>
    </location>
</feature>